<dbReference type="InterPro" id="IPR000160">
    <property type="entry name" value="GGDEF_dom"/>
</dbReference>
<dbReference type="Pfam" id="PF00990">
    <property type="entry name" value="GGDEF"/>
    <property type="match status" value="1"/>
</dbReference>
<reference evidence="3 4" key="1">
    <citation type="journal article" date="2015" name="Genome Announc.">
        <title>Expanding the biotechnology potential of lactobacilli through comparative genomics of 213 strains and associated genera.</title>
        <authorList>
            <person name="Sun Z."/>
            <person name="Harris H.M."/>
            <person name="McCann A."/>
            <person name="Guo C."/>
            <person name="Argimon S."/>
            <person name="Zhang W."/>
            <person name="Yang X."/>
            <person name="Jeffery I.B."/>
            <person name="Cooney J.C."/>
            <person name="Kagawa T.F."/>
            <person name="Liu W."/>
            <person name="Song Y."/>
            <person name="Salvetti E."/>
            <person name="Wrobel A."/>
            <person name="Rasinkangas P."/>
            <person name="Parkhill J."/>
            <person name="Rea M.C."/>
            <person name="O'Sullivan O."/>
            <person name="Ritari J."/>
            <person name="Douillard F.P."/>
            <person name="Paul Ross R."/>
            <person name="Yang R."/>
            <person name="Briner A.E."/>
            <person name="Felis G.E."/>
            <person name="de Vos W.M."/>
            <person name="Barrangou R."/>
            <person name="Klaenhammer T.R."/>
            <person name="Caufield P.W."/>
            <person name="Cui Y."/>
            <person name="Zhang H."/>
            <person name="O'Toole P.W."/>
        </authorList>
    </citation>
    <scope>NUCLEOTIDE SEQUENCE [LARGE SCALE GENOMIC DNA]</scope>
    <source>
        <strain evidence="3 4">ATCC 53295</strain>
    </source>
</reference>
<dbReference type="PANTHER" id="PTHR45138">
    <property type="entry name" value="REGULATORY COMPONENTS OF SENSORY TRANSDUCTION SYSTEM"/>
    <property type="match status" value="1"/>
</dbReference>
<name>A0A0R1GP20_9LACO</name>
<dbReference type="FunFam" id="3.30.70.270:FF:000001">
    <property type="entry name" value="Diguanylate cyclase domain protein"/>
    <property type="match status" value="1"/>
</dbReference>
<evidence type="ECO:0000256" key="1">
    <source>
        <dbReference type="SAM" id="Phobius"/>
    </source>
</evidence>
<dbReference type="GO" id="GO:0043709">
    <property type="term" value="P:cell adhesion involved in single-species biofilm formation"/>
    <property type="evidence" value="ECO:0007669"/>
    <property type="project" value="TreeGrafter"/>
</dbReference>
<keyword evidence="1" id="KW-0472">Membrane</keyword>
<dbReference type="SMART" id="SM00267">
    <property type="entry name" value="GGDEF"/>
    <property type="match status" value="1"/>
</dbReference>
<organism evidence="3 4">
    <name type="scientific">Levilactobacillus parabrevis ATCC 53295</name>
    <dbReference type="NCBI Taxonomy" id="1267003"/>
    <lineage>
        <taxon>Bacteria</taxon>
        <taxon>Bacillati</taxon>
        <taxon>Bacillota</taxon>
        <taxon>Bacilli</taxon>
        <taxon>Lactobacillales</taxon>
        <taxon>Lactobacillaceae</taxon>
        <taxon>Levilactobacillus</taxon>
    </lineage>
</organism>
<dbReference type="GO" id="GO:0005886">
    <property type="term" value="C:plasma membrane"/>
    <property type="evidence" value="ECO:0007669"/>
    <property type="project" value="TreeGrafter"/>
</dbReference>
<dbReference type="InterPro" id="IPR050469">
    <property type="entry name" value="Diguanylate_Cyclase"/>
</dbReference>
<keyword evidence="4" id="KW-1185">Reference proteome</keyword>
<dbReference type="NCBIfam" id="TIGR00254">
    <property type="entry name" value="GGDEF"/>
    <property type="match status" value="1"/>
</dbReference>
<dbReference type="GO" id="GO:0052621">
    <property type="term" value="F:diguanylate cyclase activity"/>
    <property type="evidence" value="ECO:0007669"/>
    <property type="project" value="TreeGrafter"/>
</dbReference>
<dbReference type="PATRIC" id="fig|1267003.4.peg.1388"/>
<accession>A0A0R1GP20</accession>
<dbReference type="eggNOG" id="COG2199">
    <property type="taxonomic scope" value="Bacteria"/>
</dbReference>
<keyword evidence="1" id="KW-0812">Transmembrane</keyword>
<dbReference type="Gene3D" id="3.30.70.270">
    <property type="match status" value="1"/>
</dbReference>
<dbReference type="STRING" id="357278.IV61_GL001394"/>
<sequence length="376" mass="43558">MTWSKWFVEPAFTSIFFLLGVLTLYWFSTSKLIKYMENRGQHPDPNQVRTIFGLIYMVILLIVTQVSVMGTDHSWVFTNFQIFAVVFVSYFLMLEIRIWQLALATLIFMAIDGTLTIGLTWAYAVVYIGFYLTMKLIKNHRHSPWRDYFDFASTALFFSTILWWLILLRFNLGWTIAAWEILFSFLLLSIMYVYVDSLLAGADTLAQLTYTTNYDELTRVHNFYSFKKAFGHQFTAAQTEHHPLTLMLFDIDHFKHVNDTYGHLTGDYVLSHVAELITQQLQTIDSTLVLYRTGGEEFTIIFDNYTIGQAREHVDAVAQGVRSAEFRHAGKTIDISISVGATQLKTEDDSQVDLYRRADESLYYSKRHGRDQVTIG</sequence>
<protein>
    <submittedName>
        <fullName evidence="3">Signal transduction diguanylate cyclase</fullName>
    </submittedName>
</protein>
<proteinExistence type="predicted"/>
<dbReference type="GO" id="GO:1902201">
    <property type="term" value="P:negative regulation of bacterial-type flagellum-dependent cell motility"/>
    <property type="evidence" value="ECO:0007669"/>
    <property type="project" value="TreeGrafter"/>
</dbReference>
<dbReference type="OrthoDB" id="9759607at2"/>
<evidence type="ECO:0000259" key="2">
    <source>
        <dbReference type="PROSITE" id="PS50887"/>
    </source>
</evidence>
<evidence type="ECO:0000313" key="4">
    <source>
        <dbReference type="Proteomes" id="UP000051176"/>
    </source>
</evidence>
<feature type="transmembrane region" description="Helical" evidence="1">
    <location>
        <begin position="148"/>
        <end position="167"/>
    </location>
</feature>
<feature type="domain" description="GGDEF" evidence="2">
    <location>
        <begin position="242"/>
        <end position="376"/>
    </location>
</feature>
<dbReference type="InterPro" id="IPR029787">
    <property type="entry name" value="Nucleotide_cyclase"/>
</dbReference>
<dbReference type="AlphaFoldDB" id="A0A0R1GP20"/>
<feature type="transmembrane region" description="Helical" evidence="1">
    <location>
        <begin position="6"/>
        <end position="27"/>
    </location>
</feature>
<dbReference type="Proteomes" id="UP000051176">
    <property type="component" value="Unassembled WGS sequence"/>
</dbReference>
<dbReference type="CDD" id="cd01949">
    <property type="entry name" value="GGDEF"/>
    <property type="match status" value="1"/>
</dbReference>
<feature type="transmembrane region" description="Helical" evidence="1">
    <location>
        <begin position="174"/>
        <end position="195"/>
    </location>
</feature>
<feature type="transmembrane region" description="Helical" evidence="1">
    <location>
        <begin position="48"/>
        <end position="68"/>
    </location>
</feature>
<dbReference type="RefSeq" id="WP_020089935.1">
    <property type="nucleotide sequence ID" value="NZ_AZCZ01000032.1"/>
</dbReference>
<feature type="transmembrane region" description="Helical" evidence="1">
    <location>
        <begin position="74"/>
        <end position="94"/>
    </location>
</feature>
<feature type="transmembrane region" description="Helical" evidence="1">
    <location>
        <begin position="101"/>
        <end position="128"/>
    </location>
</feature>
<dbReference type="InterPro" id="IPR043128">
    <property type="entry name" value="Rev_trsase/Diguanyl_cyclase"/>
</dbReference>
<dbReference type="EMBL" id="AZCZ01000032">
    <property type="protein sequence ID" value="KRK35819.1"/>
    <property type="molecule type" value="Genomic_DNA"/>
</dbReference>
<evidence type="ECO:0000313" key="3">
    <source>
        <dbReference type="EMBL" id="KRK35819.1"/>
    </source>
</evidence>
<gene>
    <name evidence="3" type="ORF">FD07_GL001311</name>
</gene>
<dbReference type="PANTHER" id="PTHR45138:SF9">
    <property type="entry name" value="DIGUANYLATE CYCLASE DGCM-RELATED"/>
    <property type="match status" value="1"/>
</dbReference>
<keyword evidence="1" id="KW-1133">Transmembrane helix</keyword>
<dbReference type="PROSITE" id="PS50887">
    <property type="entry name" value="GGDEF"/>
    <property type="match status" value="1"/>
</dbReference>
<dbReference type="SUPFAM" id="SSF55073">
    <property type="entry name" value="Nucleotide cyclase"/>
    <property type="match status" value="1"/>
</dbReference>
<comment type="caution">
    <text evidence="3">The sequence shown here is derived from an EMBL/GenBank/DDBJ whole genome shotgun (WGS) entry which is preliminary data.</text>
</comment>